<dbReference type="RefSeq" id="WP_081814548.1">
    <property type="nucleotide sequence ID" value="NZ_ARYJ01000003.1"/>
</dbReference>
<dbReference type="AlphaFoldDB" id="A0A059FGB4"/>
<keyword evidence="5" id="KW-1185">Reference proteome</keyword>
<dbReference type="PROSITE" id="PS51371">
    <property type="entry name" value="CBS"/>
    <property type="match status" value="2"/>
</dbReference>
<dbReference type="EMBL" id="ARYJ01000003">
    <property type="protein sequence ID" value="KCZ89679.1"/>
    <property type="molecule type" value="Genomic_DNA"/>
</dbReference>
<evidence type="ECO:0000259" key="3">
    <source>
        <dbReference type="PROSITE" id="PS51371"/>
    </source>
</evidence>
<dbReference type="OrthoDB" id="9807125at2"/>
<accession>A0A059FGB4</accession>
<evidence type="ECO:0000313" key="4">
    <source>
        <dbReference type="EMBL" id="KCZ89679.1"/>
    </source>
</evidence>
<dbReference type="InterPro" id="IPR000644">
    <property type="entry name" value="CBS_dom"/>
</dbReference>
<dbReference type="Proteomes" id="UP000024816">
    <property type="component" value="Unassembled WGS sequence"/>
</dbReference>
<feature type="domain" description="CBS" evidence="3">
    <location>
        <begin position="76"/>
        <end position="132"/>
    </location>
</feature>
<dbReference type="Gene3D" id="3.10.580.10">
    <property type="entry name" value="CBS-domain"/>
    <property type="match status" value="1"/>
</dbReference>
<organism evidence="4 5">
    <name type="scientific">Hyphomonas jannaschiana VP2</name>
    <dbReference type="NCBI Taxonomy" id="1280952"/>
    <lineage>
        <taxon>Bacteria</taxon>
        <taxon>Pseudomonadati</taxon>
        <taxon>Pseudomonadota</taxon>
        <taxon>Alphaproteobacteria</taxon>
        <taxon>Hyphomonadales</taxon>
        <taxon>Hyphomonadaceae</taxon>
        <taxon>Hyphomonas</taxon>
    </lineage>
</organism>
<dbReference type="CDD" id="cd04623">
    <property type="entry name" value="CBS_pair_bac_euk"/>
    <property type="match status" value="1"/>
</dbReference>
<gene>
    <name evidence="4" type="ORF">HJA_05487</name>
</gene>
<proteinExistence type="predicted"/>
<dbReference type="eggNOG" id="COG0517">
    <property type="taxonomic scope" value="Bacteria"/>
</dbReference>
<dbReference type="InterPro" id="IPR046342">
    <property type="entry name" value="CBS_dom_sf"/>
</dbReference>
<dbReference type="STRING" id="1280952.HJA_05487"/>
<evidence type="ECO:0000313" key="5">
    <source>
        <dbReference type="Proteomes" id="UP000024816"/>
    </source>
</evidence>
<dbReference type="SMART" id="SM00116">
    <property type="entry name" value="CBS"/>
    <property type="match status" value="2"/>
</dbReference>
<evidence type="ECO:0000256" key="1">
    <source>
        <dbReference type="ARBA" id="ARBA00023122"/>
    </source>
</evidence>
<sequence>MTIDQILNDKGREIISIKADSSLSDAARILDEKRIGAVVALGDDGEIVGVLSERDIVRHVARNGEAALKIQVGDAMTRDVITIESVTKVDDAMQLMTDRRVRHLPVLRQDRLIGVVSIGDLVKWKIAETEAEAEAMKSYLSAQYLFFKALAFQSRKFGRNAWPVCSEIALFPAICCRRGLRPPRALSISRPPLKTPSGFGRGAREWRP</sequence>
<keyword evidence="1 2" id="KW-0129">CBS domain</keyword>
<dbReference type="PATRIC" id="fig|1280952.3.peg.1090"/>
<dbReference type="InterPro" id="IPR051257">
    <property type="entry name" value="Diverse_CBS-Domain"/>
</dbReference>
<name>A0A059FGB4_9PROT</name>
<dbReference type="Pfam" id="PF00571">
    <property type="entry name" value="CBS"/>
    <property type="match status" value="2"/>
</dbReference>
<dbReference type="PANTHER" id="PTHR43080:SF2">
    <property type="entry name" value="CBS DOMAIN-CONTAINING PROTEIN"/>
    <property type="match status" value="1"/>
</dbReference>
<dbReference type="SUPFAM" id="SSF54631">
    <property type="entry name" value="CBS-domain pair"/>
    <property type="match status" value="1"/>
</dbReference>
<reference evidence="4 5" key="1">
    <citation type="journal article" date="2014" name="Antonie Van Leeuwenhoek">
        <title>Hyphomonas beringensis sp. nov. and Hyphomonas chukchiensis sp. nov., isolated from surface seawater of the Bering Sea and Chukchi Sea.</title>
        <authorList>
            <person name="Li C."/>
            <person name="Lai Q."/>
            <person name="Li G."/>
            <person name="Dong C."/>
            <person name="Wang J."/>
            <person name="Liao Y."/>
            <person name="Shao Z."/>
        </authorList>
    </citation>
    <scope>NUCLEOTIDE SEQUENCE [LARGE SCALE GENOMIC DNA]</scope>
    <source>
        <strain evidence="4 5">VP2</strain>
    </source>
</reference>
<protein>
    <recommendedName>
        <fullName evidence="3">CBS domain-containing protein</fullName>
    </recommendedName>
</protein>
<dbReference type="InterPro" id="IPR044725">
    <property type="entry name" value="CBSX3_CBS_dom"/>
</dbReference>
<feature type="domain" description="CBS" evidence="3">
    <location>
        <begin position="10"/>
        <end position="68"/>
    </location>
</feature>
<evidence type="ECO:0000256" key="2">
    <source>
        <dbReference type="PROSITE-ProRule" id="PRU00703"/>
    </source>
</evidence>
<dbReference type="PANTHER" id="PTHR43080">
    <property type="entry name" value="CBS DOMAIN-CONTAINING PROTEIN CBSX3, MITOCHONDRIAL"/>
    <property type="match status" value="1"/>
</dbReference>
<comment type="caution">
    <text evidence="4">The sequence shown here is derived from an EMBL/GenBank/DDBJ whole genome shotgun (WGS) entry which is preliminary data.</text>
</comment>